<dbReference type="InterPro" id="IPR008978">
    <property type="entry name" value="HSP20-like_chaperone"/>
</dbReference>
<reference evidence="5" key="1">
    <citation type="journal article" date="2017" name="Cell Stress Chaperones">
        <title>Identification and expression analysis of multiple small heat shock protein genes in spruce budworm, Choristoneura fumiferana (L.).</title>
        <authorList>
            <person name="Quan G."/>
            <person name="Duan J."/>
            <person name="Ladd T."/>
            <person name="Krell P.J."/>
        </authorList>
    </citation>
    <scope>NUCLEOTIDE SEQUENCE</scope>
</reference>
<dbReference type="SUPFAM" id="SSF49764">
    <property type="entry name" value="HSP20-like chaperones"/>
    <property type="match status" value="1"/>
</dbReference>
<dbReference type="AlphaFoldDB" id="A0A222NUL0"/>
<dbReference type="GO" id="GO:0005737">
    <property type="term" value="C:cytoplasm"/>
    <property type="evidence" value="ECO:0007669"/>
    <property type="project" value="TreeGrafter"/>
</dbReference>
<comment type="similarity">
    <text evidence="1 2">Belongs to the small heat shock protein (HSP20) family.</text>
</comment>
<dbReference type="GO" id="GO:0051082">
    <property type="term" value="F:unfolded protein binding"/>
    <property type="evidence" value="ECO:0007669"/>
    <property type="project" value="TreeGrafter"/>
</dbReference>
<dbReference type="GO" id="GO:0042026">
    <property type="term" value="P:protein refolding"/>
    <property type="evidence" value="ECO:0007669"/>
    <property type="project" value="TreeGrafter"/>
</dbReference>
<feature type="compositionally biased region" description="Polar residues" evidence="3">
    <location>
        <begin position="122"/>
        <end position="131"/>
    </location>
</feature>
<proteinExistence type="evidence at transcript level"/>
<feature type="domain" description="SHSP" evidence="4">
    <location>
        <begin position="148"/>
        <end position="257"/>
    </location>
</feature>
<feature type="region of interest" description="Disordered" evidence="3">
    <location>
        <begin position="59"/>
        <end position="133"/>
    </location>
</feature>
<dbReference type="Gene3D" id="2.60.40.790">
    <property type="match status" value="1"/>
</dbReference>
<protein>
    <submittedName>
        <fullName evidence="5">HSP28.4</fullName>
    </submittedName>
</protein>
<name>A0A222NUL0_CHOFU</name>
<dbReference type="PRINTS" id="PR00299">
    <property type="entry name" value="ACRYSTALLIN"/>
</dbReference>
<accession>A0A222NUL0</accession>
<dbReference type="GO" id="GO:0005634">
    <property type="term" value="C:nucleus"/>
    <property type="evidence" value="ECO:0007669"/>
    <property type="project" value="TreeGrafter"/>
</dbReference>
<evidence type="ECO:0000256" key="1">
    <source>
        <dbReference type="PROSITE-ProRule" id="PRU00285"/>
    </source>
</evidence>
<organism evidence="5">
    <name type="scientific">Choristoneura fumiferana</name>
    <name type="common">Spruce budworm moth</name>
    <name type="synonym">Archips fumiferana</name>
    <dbReference type="NCBI Taxonomy" id="7141"/>
    <lineage>
        <taxon>Eukaryota</taxon>
        <taxon>Metazoa</taxon>
        <taxon>Ecdysozoa</taxon>
        <taxon>Arthropoda</taxon>
        <taxon>Hexapoda</taxon>
        <taxon>Insecta</taxon>
        <taxon>Pterygota</taxon>
        <taxon>Neoptera</taxon>
        <taxon>Endopterygota</taxon>
        <taxon>Lepidoptera</taxon>
        <taxon>Glossata</taxon>
        <taxon>Ditrysia</taxon>
        <taxon>Tortricoidea</taxon>
        <taxon>Tortricidae</taxon>
        <taxon>Tortricinae</taxon>
        <taxon>Choristoneura</taxon>
    </lineage>
</organism>
<evidence type="ECO:0000259" key="4">
    <source>
        <dbReference type="PROSITE" id="PS01031"/>
    </source>
</evidence>
<dbReference type="InterPro" id="IPR001436">
    <property type="entry name" value="Alpha-crystallin/sHSP_animal"/>
</dbReference>
<feature type="compositionally biased region" description="Polar residues" evidence="3">
    <location>
        <begin position="60"/>
        <end position="90"/>
    </location>
</feature>
<dbReference type="EMBL" id="KX958473">
    <property type="protein sequence ID" value="ASQ43189.1"/>
    <property type="molecule type" value="mRNA"/>
</dbReference>
<evidence type="ECO:0000313" key="5">
    <source>
        <dbReference type="EMBL" id="ASQ43189.1"/>
    </source>
</evidence>
<dbReference type="CDD" id="cd06526">
    <property type="entry name" value="metazoan_ACD"/>
    <property type="match status" value="1"/>
</dbReference>
<sequence length="259" mass="28385">MASKTVLQKNVNIPIHTTDLSTFDDSYSFMKEKFQAEMRKISIEMDKFSSDLSRLYGSPAINSSTSSPQNASVTSPQDTSVTSKNTSLTSQKKLAAQKKGAGKKKKGSDEAGVRSPEPTVVESMQTGQTLESVGASAQDKALAADQANWAAITESPLILEEGESKKLKLQFDVSQFDPAEVKVQIVNDVLHVKAKHDERTDNILVLREYNRQFMLPRGIDPEAVVSSLSRDGVLTVEAPLPQLVLELGKELEKMKTDKQ</sequence>
<dbReference type="InterPro" id="IPR002068">
    <property type="entry name" value="A-crystallin/Hsp20_dom"/>
</dbReference>
<dbReference type="PANTHER" id="PTHR45640">
    <property type="entry name" value="HEAT SHOCK PROTEIN HSP-12.2-RELATED"/>
    <property type="match status" value="1"/>
</dbReference>
<evidence type="ECO:0000256" key="3">
    <source>
        <dbReference type="SAM" id="MobiDB-lite"/>
    </source>
</evidence>
<gene>
    <name evidence="5" type="primary">hsp28.4</name>
</gene>
<dbReference type="PROSITE" id="PS01031">
    <property type="entry name" value="SHSP"/>
    <property type="match status" value="1"/>
</dbReference>
<evidence type="ECO:0000256" key="2">
    <source>
        <dbReference type="RuleBase" id="RU003616"/>
    </source>
</evidence>
<dbReference type="PANTHER" id="PTHR45640:SF26">
    <property type="entry name" value="RE23625P"/>
    <property type="match status" value="1"/>
</dbReference>
<dbReference type="Pfam" id="PF00011">
    <property type="entry name" value="HSP20"/>
    <property type="match status" value="1"/>
</dbReference>
<dbReference type="GO" id="GO:0009408">
    <property type="term" value="P:response to heat"/>
    <property type="evidence" value="ECO:0007669"/>
    <property type="project" value="TreeGrafter"/>
</dbReference>